<keyword evidence="4 6" id="KW-1133">Transmembrane helix</keyword>
<feature type="transmembrane region" description="Helical" evidence="6">
    <location>
        <begin position="64"/>
        <end position="86"/>
    </location>
</feature>
<proteinExistence type="predicted"/>
<dbReference type="GO" id="GO:0005886">
    <property type="term" value="C:plasma membrane"/>
    <property type="evidence" value="ECO:0007669"/>
    <property type="project" value="UniProtKB-SubCell"/>
</dbReference>
<dbReference type="eggNOG" id="COG1079">
    <property type="taxonomic scope" value="Bacteria"/>
</dbReference>
<evidence type="ECO:0000256" key="3">
    <source>
        <dbReference type="ARBA" id="ARBA00022692"/>
    </source>
</evidence>
<dbReference type="PANTHER" id="PTHR43370">
    <property type="entry name" value="SUGAR ABC TRANSPORTER INTEGRAL MEMBRANE PROTEIN-RELATED"/>
    <property type="match status" value="1"/>
</dbReference>
<feature type="transmembrane region" description="Helical" evidence="6">
    <location>
        <begin position="6"/>
        <end position="27"/>
    </location>
</feature>
<evidence type="ECO:0000256" key="2">
    <source>
        <dbReference type="ARBA" id="ARBA00022475"/>
    </source>
</evidence>
<dbReference type="Proteomes" id="UP000001880">
    <property type="component" value="Chromosome"/>
</dbReference>
<gene>
    <name evidence="7" type="ordered locus">Hoch_2296</name>
</gene>
<sequence>MDTLPLIEIVLATAVASGTPILLAGLGELVAEKSGVLDLGIEGLMATGACAGFAAAHLSGNPWLGVGVAAIAGAALALVHALAAVLLRVDQVVSGLALVFVGTGLASLFGRGLVGQVAPTLTPAPLPLLGELPVLGPALFSHTPLVYLSIALVPLCWWLLQRTRPGLALRVCGEQPRLADASGVRVAGVRVAATCIGGALAGLGGAQLSLAETPSWVDGLVAGRGWIALAMVLFALWSPWRLLIGAWLFGGLVALQFRAQAFGLELNPYLLTMLPYLATIAVLAATVRARRRGARTRGAPAALGLPYARERRD</sequence>
<keyword evidence="3 6" id="KW-0812">Transmembrane</keyword>
<comment type="subcellular location">
    <subcellularLocation>
        <location evidence="1">Cell membrane</location>
        <topology evidence="1">Multi-pass membrane protein</topology>
    </subcellularLocation>
</comment>
<evidence type="ECO:0000313" key="8">
    <source>
        <dbReference type="Proteomes" id="UP000001880"/>
    </source>
</evidence>
<feature type="transmembrane region" description="Helical" evidence="6">
    <location>
        <begin position="226"/>
        <end position="249"/>
    </location>
</feature>
<dbReference type="STRING" id="502025.Hoch_2296"/>
<keyword evidence="8" id="KW-1185">Reference proteome</keyword>
<evidence type="ECO:0000256" key="6">
    <source>
        <dbReference type="SAM" id="Phobius"/>
    </source>
</evidence>
<dbReference type="OrthoDB" id="9792579at2"/>
<feature type="transmembrane region" description="Helical" evidence="6">
    <location>
        <begin position="134"/>
        <end position="160"/>
    </location>
</feature>
<dbReference type="RefSeq" id="WP_012827447.1">
    <property type="nucleotide sequence ID" value="NC_013440.1"/>
</dbReference>
<dbReference type="CDD" id="cd06580">
    <property type="entry name" value="TM_PBP1_transp_TpRbsC_like"/>
    <property type="match status" value="1"/>
</dbReference>
<name>D0LI10_HALO1</name>
<accession>D0LI10</accession>
<dbReference type="HOGENOM" id="CLU_040769_1_1_7"/>
<protein>
    <submittedName>
        <fullName evidence="7">Inner-membrane translocator</fullName>
    </submittedName>
</protein>
<dbReference type="AlphaFoldDB" id="D0LI10"/>
<dbReference type="Pfam" id="PF02653">
    <property type="entry name" value="BPD_transp_2"/>
    <property type="match status" value="1"/>
</dbReference>
<organism evidence="7 8">
    <name type="scientific">Haliangium ochraceum (strain DSM 14365 / JCM 11303 / SMP-2)</name>
    <dbReference type="NCBI Taxonomy" id="502025"/>
    <lineage>
        <taxon>Bacteria</taxon>
        <taxon>Pseudomonadati</taxon>
        <taxon>Myxococcota</taxon>
        <taxon>Polyangia</taxon>
        <taxon>Haliangiales</taxon>
        <taxon>Kofleriaceae</taxon>
        <taxon>Haliangium</taxon>
    </lineage>
</organism>
<keyword evidence="2" id="KW-1003">Cell membrane</keyword>
<feature type="transmembrane region" description="Helical" evidence="6">
    <location>
        <begin position="39"/>
        <end position="58"/>
    </location>
</feature>
<dbReference type="KEGG" id="hoh:Hoch_2296"/>
<evidence type="ECO:0000256" key="5">
    <source>
        <dbReference type="ARBA" id="ARBA00023136"/>
    </source>
</evidence>
<feature type="transmembrane region" description="Helical" evidence="6">
    <location>
        <begin position="269"/>
        <end position="287"/>
    </location>
</feature>
<feature type="transmembrane region" description="Helical" evidence="6">
    <location>
        <begin position="93"/>
        <end position="114"/>
    </location>
</feature>
<dbReference type="EMBL" id="CP001804">
    <property type="protein sequence ID" value="ACY14839.1"/>
    <property type="molecule type" value="Genomic_DNA"/>
</dbReference>
<evidence type="ECO:0000256" key="1">
    <source>
        <dbReference type="ARBA" id="ARBA00004651"/>
    </source>
</evidence>
<keyword evidence="5 6" id="KW-0472">Membrane</keyword>
<dbReference type="PANTHER" id="PTHR43370:SF2">
    <property type="entry name" value="ABC TRANSPORTER PERMEASE PROTEIN"/>
    <property type="match status" value="1"/>
</dbReference>
<evidence type="ECO:0000256" key="4">
    <source>
        <dbReference type="ARBA" id="ARBA00022989"/>
    </source>
</evidence>
<dbReference type="GO" id="GO:0022857">
    <property type="term" value="F:transmembrane transporter activity"/>
    <property type="evidence" value="ECO:0007669"/>
    <property type="project" value="InterPro"/>
</dbReference>
<dbReference type="InterPro" id="IPR001851">
    <property type="entry name" value="ABC_transp_permease"/>
</dbReference>
<reference evidence="7 8" key="1">
    <citation type="journal article" date="2010" name="Stand. Genomic Sci.">
        <title>Complete genome sequence of Haliangium ochraceum type strain (SMP-2).</title>
        <authorList>
            <consortium name="US DOE Joint Genome Institute (JGI-PGF)"/>
            <person name="Ivanova N."/>
            <person name="Daum C."/>
            <person name="Lang E."/>
            <person name="Abt B."/>
            <person name="Kopitz M."/>
            <person name="Saunders E."/>
            <person name="Lapidus A."/>
            <person name="Lucas S."/>
            <person name="Glavina Del Rio T."/>
            <person name="Nolan M."/>
            <person name="Tice H."/>
            <person name="Copeland A."/>
            <person name="Cheng J.F."/>
            <person name="Chen F."/>
            <person name="Bruce D."/>
            <person name="Goodwin L."/>
            <person name="Pitluck S."/>
            <person name="Mavromatis K."/>
            <person name="Pati A."/>
            <person name="Mikhailova N."/>
            <person name="Chen A."/>
            <person name="Palaniappan K."/>
            <person name="Land M."/>
            <person name="Hauser L."/>
            <person name="Chang Y.J."/>
            <person name="Jeffries C.D."/>
            <person name="Detter J.C."/>
            <person name="Brettin T."/>
            <person name="Rohde M."/>
            <person name="Goker M."/>
            <person name="Bristow J."/>
            <person name="Markowitz V."/>
            <person name="Eisen J.A."/>
            <person name="Hugenholtz P."/>
            <person name="Kyrpides N.C."/>
            <person name="Klenk H.P."/>
        </authorList>
    </citation>
    <scope>NUCLEOTIDE SEQUENCE [LARGE SCALE GENOMIC DNA]</scope>
    <source>
        <strain evidence="8">DSM 14365 / CIP 107738 / JCM 11303 / AJ 13395 / SMP-2</strain>
    </source>
</reference>
<evidence type="ECO:0000313" key="7">
    <source>
        <dbReference type="EMBL" id="ACY14839.1"/>
    </source>
</evidence>